<feature type="compositionally biased region" description="Acidic residues" evidence="1">
    <location>
        <begin position="26"/>
        <end position="36"/>
    </location>
</feature>
<feature type="compositionally biased region" description="Basic and acidic residues" evidence="1">
    <location>
        <begin position="37"/>
        <end position="46"/>
    </location>
</feature>
<evidence type="ECO:0000313" key="3">
    <source>
        <dbReference type="Proteomes" id="UP000663850"/>
    </source>
</evidence>
<name>A0A8H3C5Y7_9AGAM</name>
<dbReference type="EMBL" id="CAJMWZ010003331">
    <property type="protein sequence ID" value="CAE6472747.1"/>
    <property type="molecule type" value="Genomic_DNA"/>
</dbReference>
<dbReference type="Proteomes" id="UP000663850">
    <property type="component" value="Unassembled WGS sequence"/>
</dbReference>
<proteinExistence type="predicted"/>
<comment type="caution">
    <text evidence="2">The sequence shown here is derived from an EMBL/GenBank/DDBJ whole genome shotgun (WGS) entry which is preliminary data.</text>
</comment>
<reference evidence="2" key="1">
    <citation type="submission" date="2021-01" db="EMBL/GenBank/DDBJ databases">
        <authorList>
            <person name="Kaushik A."/>
        </authorList>
    </citation>
    <scope>NUCLEOTIDE SEQUENCE</scope>
    <source>
        <strain evidence="2">Type strain: AG8-Rh-89/</strain>
    </source>
</reference>
<accession>A0A8H3C5Y7</accession>
<feature type="region of interest" description="Disordered" evidence="1">
    <location>
        <begin position="23"/>
        <end position="91"/>
    </location>
</feature>
<protein>
    <submittedName>
        <fullName evidence="2">Uncharacterized protein</fullName>
    </submittedName>
</protein>
<evidence type="ECO:0000313" key="2">
    <source>
        <dbReference type="EMBL" id="CAE6472747.1"/>
    </source>
</evidence>
<dbReference type="AlphaFoldDB" id="A0A8H3C5Y7"/>
<evidence type="ECO:0000256" key="1">
    <source>
        <dbReference type="SAM" id="MobiDB-lite"/>
    </source>
</evidence>
<organism evidence="2 3">
    <name type="scientific">Rhizoctonia solani</name>
    <dbReference type="NCBI Taxonomy" id="456999"/>
    <lineage>
        <taxon>Eukaryota</taxon>
        <taxon>Fungi</taxon>
        <taxon>Dikarya</taxon>
        <taxon>Basidiomycota</taxon>
        <taxon>Agaricomycotina</taxon>
        <taxon>Agaricomycetes</taxon>
        <taxon>Cantharellales</taxon>
        <taxon>Ceratobasidiaceae</taxon>
        <taxon>Rhizoctonia</taxon>
    </lineage>
</organism>
<gene>
    <name evidence="2" type="ORF">RDB_LOCUS64681</name>
</gene>
<sequence>MGEHTLSSDKTLTSYRVIAKLGAEALDSEWDEEKDSEDSKEGKDGKEDEDSEGVEEGKERTKGSNTEGVDVNSESQQPGVSHAVSEVNGEDAVGRHKKHVLGAHIWKLMLDICAFSQAQDAKQIEPQFNDSGKPMYIVDGVLVPHLNRPFKLEWEAWGTKLVKLARDLKCMDMTEQDILLSASIKEIQQAVRTRVWLMMKAENHKKALHSSGLDVVSFEAVVDPY</sequence>
<feature type="compositionally biased region" description="Polar residues" evidence="1">
    <location>
        <begin position="63"/>
        <end position="79"/>
    </location>
</feature>